<proteinExistence type="predicted"/>
<dbReference type="EMBL" id="GL379875">
    <property type="protein sequence ID" value="EGT59156.1"/>
    <property type="molecule type" value="Genomic_DNA"/>
</dbReference>
<evidence type="ECO:0000313" key="2">
    <source>
        <dbReference type="EMBL" id="EGT59156.1"/>
    </source>
</evidence>
<sequence length="218" mass="24486">MSHLYEDDHINALRWDDDEDECVRQDLSMVCLGPGEFFVANCDDWLEECAAGKVPGYGPDGKKIGKSPKREKTCAKENEKEKDDDDDDNKKGGQSIQYYTEPSHSYQLRSVAEKLRKSEAEIVVVDAPAAAAAAVTEADAAKKFQEKKALAKENREVDYVIKIQESVDAIDKIHEMENVAMIQETVDVLDKIQEMENALKEVFHIPAGIHADTFIPHF</sequence>
<keyword evidence="3" id="KW-1185">Reference proteome</keyword>
<dbReference type="HOGENOM" id="CLU_1267896_0_0_1"/>
<dbReference type="InParanoid" id="G0NFE0"/>
<protein>
    <submittedName>
        <fullName evidence="2">Uncharacterized protein</fullName>
    </submittedName>
</protein>
<reference evidence="3" key="1">
    <citation type="submission" date="2011-07" db="EMBL/GenBank/DDBJ databases">
        <authorList>
            <consortium name="Caenorhabditis brenneri Sequencing and Analysis Consortium"/>
            <person name="Wilson R.K."/>
        </authorList>
    </citation>
    <scope>NUCLEOTIDE SEQUENCE [LARGE SCALE GENOMIC DNA]</scope>
    <source>
        <strain evidence="3">PB2801</strain>
    </source>
</reference>
<organism evidence="3">
    <name type="scientific">Caenorhabditis brenneri</name>
    <name type="common">Nematode worm</name>
    <dbReference type="NCBI Taxonomy" id="135651"/>
    <lineage>
        <taxon>Eukaryota</taxon>
        <taxon>Metazoa</taxon>
        <taxon>Ecdysozoa</taxon>
        <taxon>Nematoda</taxon>
        <taxon>Chromadorea</taxon>
        <taxon>Rhabditida</taxon>
        <taxon>Rhabditina</taxon>
        <taxon>Rhabditomorpha</taxon>
        <taxon>Rhabditoidea</taxon>
        <taxon>Rhabditidae</taxon>
        <taxon>Peloderinae</taxon>
        <taxon>Caenorhabditis</taxon>
    </lineage>
</organism>
<feature type="compositionally biased region" description="Basic and acidic residues" evidence="1">
    <location>
        <begin position="60"/>
        <end position="81"/>
    </location>
</feature>
<name>G0NFE0_CAEBE</name>
<dbReference type="AlphaFoldDB" id="G0NFE0"/>
<dbReference type="Proteomes" id="UP000008068">
    <property type="component" value="Unassembled WGS sequence"/>
</dbReference>
<feature type="region of interest" description="Disordered" evidence="1">
    <location>
        <begin position="56"/>
        <end position="98"/>
    </location>
</feature>
<gene>
    <name evidence="2" type="ORF">CAEBREN_26001</name>
</gene>
<accession>G0NFE0</accession>
<evidence type="ECO:0000313" key="3">
    <source>
        <dbReference type="Proteomes" id="UP000008068"/>
    </source>
</evidence>
<evidence type="ECO:0000256" key="1">
    <source>
        <dbReference type="SAM" id="MobiDB-lite"/>
    </source>
</evidence>